<accession>A0A0B7N9I1</accession>
<name>A0A0B7N9I1_9FUNG</name>
<dbReference type="EMBL" id="LN727311">
    <property type="protein sequence ID" value="CEP12078.1"/>
    <property type="molecule type" value="Genomic_DNA"/>
</dbReference>
<dbReference type="AlphaFoldDB" id="A0A0B7N9I1"/>
<reference evidence="1 2" key="1">
    <citation type="submission" date="2014-09" db="EMBL/GenBank/DDBJ databases">
        <authorList>
            <person name="Ellenberger Sabrina"/>
        </authorList>
    </citation>
    <scope>NUCLEOTIDE SEQUENCE [LARGE SCALE GENOMIC DNA]</scope>
    <source>
        <strain evidence="1 2">CBS 412.66</strain>
    </source>
</reference>
<evidence type="ECO:0000313" key="1">
    <source>
        <dbReference type="EMBL" id="CEP12078.1"/>
    </source>
</evidence>
<organism evidence="1 2">
    <name type="scientific">Parasitella parasitica</name>
    <dbReference type="NCBI Taxonomy" id="35722"/>
    <lineage>
        <taxon>Eukaryota</taxon>
        <taxon>Fungi</taxon>
        <taxon>Fungi incertae sedis</taxon>
        <taxon>Mucoromycota</taxon>
        <taxon>Mucoromycotina</taxon>
        <taxon>Mucoromycetes</taxon>
        <taxon>Mucorales</taxon>
        <taxon>Mucorineae</taxon>
        <taxon>Mucoraceae</taxon>
        <taxon>Parasitella</taxon>
    </lineage>
</organism>
<keyword evidence="2" id="KW-1185">Reference proteome</keyword>
<gene>
    <name evidence="1" type="primary">PARPA_05991.1 scaffold 20345</name>
</gene>
<dbReference type="Proteomes" id="UP000054107">
    <property type="component" value="Unassembled WGS sequence"/>
</dbReference>
<dbReference type="OrthoDB" id="2275406at2759"/>
<sequence length="289" mass="33129">MLLSVDNLKMKQPICKESLSDFKLSTKHCKKYKINTIITTIPLSNWSNVEDLIEAEFASGRAKSKSFQSCFDKFVRCFSLVSSCLCRHPQVQTYASKVERYLKTPSIKKQFEALYNDKCDEEKIEKNKLKLNRQTRLISQSEVMLEDRNSLLELEGQLSNTESSSAPELTSLPTTSSAKIEMRNIKEIIFSHAKELHRLYQRGDDLSTEQLEAMSKGHCILDLGEPEKEGTLRCLFSDDLWTKLTAKYTNCFKSAPSVIDISLIDKWSYIINLYNHQNGVRRAKSINCS</sequence>
<proteinExistence type="predicted"/>
<evidence type="ECO:0000313" key="2">
    <source>
        <dbReference type="Proteomes" id="UP000054107"/>
    </source>
</evidence>
<protein>
    <submittedName>
        <fullName evidence="1">Uncharacterized protein</fullName>
    </submittedName>
</protein>